<dbReference type="EMBL" id="BMAW01035729">
    <property type="protein sequence ID" value="GFU40797.1"/>
    <property type="molecule type" value="Genomic_DNA"/>
</dbReference>
<evidence type="ECO:0000313" key="1">
    <source>
        <dbReference type="EMBL" id="GFU40797.1"/>
    </source>
</evidence>
<sequence length="68" mass="7486">MEPETHEGMIEYLNKSFIGPGPRYPGPRGPGVRMPQQVEFNAPGNVPGQPMMPSGMDPSRQVVLDHKI</sequence>
<accession>A0A8X6QWV8</accession>
<dbReference type="OrthoDB" id="10502735at2759"/>
<dbReference type="Proteomes" id="UP000887013">
    <property type="component" value="Unassembled WGS sequence"/>
</dbReference>
<evidence type="ECO:0000313" key="2">
    <source>
        <dbReference type="Proteomes" id="UP000887013"/>
    </source>
</evidence>
<name>A0A8X6QWV8_NEPPI</name>
<reference evidence="1" key="1">
    <citation type="submission" date="2020-08" db="EMBL/GenBank/DDBJ databases">
        <title>Multicomponent nature underlies the extraordinary mechanical properties of spider dragline silk.</title>
        <authorList>
            <person name="Kono N."/>
            <person name="Nakamura H."/>
            <person name="Mori M."/>
            <person name="Yoshida Y."/>
            <person name="Ohtoshi R."/>
            <person name="Malay A.D."/>
            <person name="Moran D.A.P."/>
            <person name="Tomita M."/>
            <person name="Numata K."/>
            <person name="Arakawa K."/>
        </authorList>
    </citation>
    <scope>NUCLEOTIDE SEQUENCE</scope>
</reference>
<dbReference type="AlphaFoldDB" id="A0A8X6QWV8"/>
<proteinExistence type="predicted"/>
<organism evidence="1 2">
    <name type="scientific">Nephila pilipes</name>
    <name type="common">Giant wood spider</name>
    <name type="synonym">Nephila maculata</name>
    <dbReference type="NCBI Taxonomy" id="299642"/>
    <lineage>
        <taxon>Eukaryota</taxon>
        <taxon>Metazoa</taxon>
        <taxon>Ecdysozoa</taxon>
        <taxon>Arthropoda</taxon>
        <taxon>Chelicerata</taxon>
        <taxon>Arachnida</taxon>
        <taxon>Araneae</taxon>
        <taxon>Araneomorphae</taxon>
        <taxon>Entelegynae</taxon>
        <taxon>Araneoidea</taxon>
        <taxon>Nephilidae</taxon>
        <taxon>Nephila</taxon>
    </lineage>
</organism>
<protein>
    <submittedName>
        <fullName evidence="1">Uncharacterized protein</fullName>
    </submittedName>
</protein>
<dbReference type="Pfam" id="PF04503">
    <property type="entry name" value="SSDP"/>
    <property type="match status" value="1"/>
</dbReference>
<gene>
    <name evidence="1" type="ORF">NPIL_483441</name>
</gene>
<keyword evidence="2" id="KW-1185">Reference proteome</keyword>
<comment type="caution">
    <text evidence="1">The sequence shown here is derived from an EMBL/GenBank/DDBJ whole genome shotgun (WGS) entry which is preliminary data.</text>
</comment>